<dbReference type="EMBL" id="JAAVJF010000004">
    <property type="protein sequence ID" value="NYR15937.1"/>
    <property type="molecule type" value="Genomic_DNA"/>
</dbReference>
<dbReference type="Gene3D" id="3.60.21.10">
    <property type="match status" value="1"/>
</dbReference>
<dbReference type="SMART" id="SM00156">
    <property type="entry name" value="PP2Ac"/>
    <property type="match status" value="1"/>
</dbReference>
<organism evidence="2 3">
    <name type="scientific">Pyrobaculum arsenaticum</name>
    <dbReference type="NCBI Taxonomy" id="121277"/>
    <lineage>
        <taxon>Archaea</taxon>
        <taxon>Thermoproteota</taxon>
        <taxon>Thermoprotei</taxon>
        <taxon>Thermoproteales</taxon>
        <taxon>Thermoproteaceae</taxon>
        <taxon>Pyrobaculum</taxon>
    </lineage>
</organism>
<dbReference type="CDD" id="cd00144">
    <property type="entry name" value="MPP_PPP_family"/>
    <property type="match status" value="1"/>
</dbReference>
<gene>
    <name evidence="2" type="ORF">HC235_08345</name>
</gene>
<dbReference type="GO" id="GO:0005737">
    <property type="term" value="C:cytoplasm"/>
    <property type="evidence" value="ECO:0007669"/>
    <property type="project" value="TreeGrafter"/>
</dbReference>
<dbReference type="PANTHER" id="PTHR11668:SF496">
    <property type="entry name" value="SERINE_THREONINE-PROTEIN PHOSPHATASE"/>
    <property type="match status" value="1"/>
</dbReference>
<dbReference type="Proteomes" id="UP000554766">
    <property type="component" value="Unassembled WGS sequence"/>
</dbReference>
<name>A0A7L4PBW2_9CREN</name>
<reference evidence="2 3" key="1">
    <citation type="journal article" date="2020" name="Nat. Commun.">
        <title>The structures of two archaeal type IV pili illuminate evolutionary relationships.</title>
        <authorList>
            <person name="Wang F."/>
            <person name="Baquero D.P."/>
            <person name="Su Z."/>
            <person name="Beltran L.C."/>
            <person name="Prangishvili D."/>
            <person name="Krupovic M."/>
            <person name="Egelman E.H."/>
        </authorList>
    </citation>
    <scope>NUCLEOTIDE SEQUENCE [LARGE SCALE GENOMIC DNA]</scope>
    <source>
        <strain evidence="2 3">2GA</strain>
    </source>
</reference>
<proteinExistence type="predicted"/>
<dbReference type="PRINTS" id="PR00114">
    <property type="entry name" value="STPHPHTASE"/>
</dbReference>
<dbReference type="SUPFAM" id="SSF56300">
    <property type="entry name" value="Metallo-dependent phosphatases"/>
    <property type="match status" value="1"/>
</dbReference>
<dbReference type="Pfam" id="PF00149">
    <property type="entry name" value="Metallophos"/>
    <property type="match status" value="1"/>
</dbReference>
<dbReference type="InterPro" id="IPR004843">
    <property type="entry name" value="Calcineurin-like_PHP"/>
</dbReference>
<dbReference type="AlphaFoldDB" id="A0A7L4PBW2"/>
<protein>
    <submittedName>
        <fullName evidence="2">Serine/threonine protein phosphatase</fullName>
    </submittedName>
</protein>
<keyword evidence="3" id="KW-1185">Reference proteome</keyword>
<accession>A0A7L4PBW2</accession>
<sequence length="279" mass="30863">MAKVEQLVNLLVKVRERPPPLVLSLEGRYVAVGDLHGDMHTLEKVLEEWEPPYLFLGDYVDRGNHGLEVVEQVLQLFVEGKAVALRGNHESPIMNMDGGFLDELCEKIGRKCGAIYREFEKTFASLPLVAVVNKKIVALHGGIPLKDDMTPAALEEVEKISGDMAIPRDPLAFQILWNDPCPCDKYAPSPRGPGIWLFGAEVTKAFHTRHGTRTIVRGHTYVPTGCAVHHDGGVITVFTSNAGPYKKTKPKIALVKEEVEVYDLATKNSAKCPQDVDIF</sequence>
<evidence type="ECO:0000313" key="2">
    <source>
        <dbReference type="EMBL" id="NYR15937.1"/>
    </source>
</evidence>
<evidence type="ECO:0000313" key="3">
    <source>
        <dbReference type="Proteomes" id="UP000554766"/>
    </source>
</evidence>
<evidence type="ECO:0000259" key="1">
    <source>
        <dbReference type="SMART" id="SM00156"/>
    </source>
</evidence>
<dbReference type="InterPro" id="IPR029052">
    <property type="entry name" value="Metallo-depent_PP-like"/>
</dbReference>
<dbReference type="InterPro" id="IPR006186">
    <property type="entry name" value="Ser/Thr-sp_prot-phosphatase"/>
</dbReference>
<feature type="domain" description="Serine/threonine specific protein phosphatases" evidence="1">
    <location>
        <begin position="2"/>
        <end position="259"/>
    </location>
</feature>
<comment type="caution">
    <text evidence="2">The sequence shown here is derived from an EMBL/GenBank/DDBJ whole genome shotgun (WGS) entry which is preliminary data.</text>
</comment>
<dbReference type="GO" id="GO:0004722">
    <property type="term" value="F:protein serine/threonine phosphatase activity"/>
    <property type="evidence" value="ECO:0007669"/>
    <property type="project" value="TreeGrafter"/>
</dbReference>
<dbReference type="OMA" id="MCLKVKY"/>
<dbReference type="RefSeq" id="WP_011901521.1">
    <property type="nucleotide sequence ID" value="NZ_JAAVJF010000004.1"/>
</dbReference>
<dbReference type="PANTHER" id="PTHR11668">
    <property type="entry name" value="SERINE/THREONINE PROTEIN PHOSPHATASE"/>
    <property type="match status" value="1"/>
</dbReference>
<dbReference type="InterPro" id="IPR050341">
    <property type="entry name" value="PP1_catalytic_subunit"/>
</dbReference>
<dbReference type="GeneID" id="5055850"/>